<dbReference type="RefSeq" id="WP_034739835.1">
    <property type="nucleotide sequence ID" value="NZ_AWFG01000027.1"/>
</dbReference>
<evidence type="ECO:0008006" key="4">
    <source>
        <dbReference type="Google" id="ProtNLM"/>
    </source>
</evidence>
<keyword evidence="3" id="KW-1185">Reference proteome</keyword>
<evidence type="ECO:0000313" key="3">
    <source>
        <dbReference type="Proteomes" id="UP000027190"/>
    </source>
</evidence>
<dbReference type="STRING" id="1280947.HY30_17155"/>
<gene>
    <name evidence="2" type="ORF">HY30_17155</name>
</gene>
<protein>
    <recommendedName>
        <fullName evidence="4">Beta/gamma crystallin 'Greek key' domain-containing protein</fullName>
    </recommendedName>
</protein>
<comment type="caution">
    <text evidence="2">The sequence shown here is derived from an EMBL/GenBank/DDBJ whole genome shotgun (WGS) entry which is preliminary data.</text>
</comment>
<organism evidence="2 3">
    <name type="scientific">Hyphomonas chukchiensis</name>
    <dbReference type="NCBI Taxonomy" id="1280947"/>
    <lineage>
        <taxon>Bacteria</taxon>
        <taxon>Pseudomonadati</taxon>
        <taxon>Pseudomonadota</taxon>
        <taxon>Alphaproteobacteria</taxon>
        <taxon>Hyphomonadales</taxon>
        <taxon>Hyphomonadaceae</taxon>
        <taxon>Hyphomonas</taxon>
    </lineage>
</organism>
<dbReference type="eggNOG" id="ENOG5032HHQ">
    <property type="taxonomic scope" value="Bacteria"/>
</dbReference>
<name>A0A062UBL3_9PROT</name>
<sequence length="131" mass="15064">MIKSLKYIAVIGALGIGSAVATLPASAQLGLGVGVNTDVKVGVRTEAPPPERAHVHGRYTYDGYESDRWYTRHEVRRAHRYDARYNGYDCYESFQYGWENGERVRYDTTFCYDDHDRRYEPQGVRATVRIH</sequence>
<feature type="chain" id="PRO_5001619136" description="Beta/gamma crystallin 'Greek key' domain-containing protein" evidence="1">
    <location>
        <begin position="28"/>
        <end position="131"/>
    </location>
</feature>
<proteinExistence type="predicted"/>
<feature type="signal peptide" evidence="1">
    <location>
        <begin position="1"/>
        <end position="27"/>
    </location>
</feature>
<accession>A0A062UBL3</accession>
<dbReference type="PATRIC" id="fig|1280947.3.peg.2010"/>
<dbReference type="Proteomes" id="UP000027190">
    <property type="component" value="Unassembled WGS sequence"/>
</dbReference>
<evidence type="ECO:0000313" key="2">
    <source>
        <dbReference type="EMBL" id="KCZ57741.1"/>
    </source>
</evidence>
<keyword evidence="1" id="KW-0732">Signal</keyword>
<dbReference type="AlphaFoldDB" id="A0A062UBL3"/>
<dbReference type="EMBL" id="AWFG01000027">
    <property type="protein sequence ID" value="KCZ57741.1"/>
    <property type="molecule type" value="Genomic_DNA"/>
</dbReference>
<evidence type="ECO:0000256" key="1">
    <source>
        <dbReference type="SAM" id="SignalP"/>
    </source>
</evidence>
<reference evidence="2 3" key="1">
    <citation type="journal article" date="2014" name="Antonie Van Leeuwenhoek">
        <title>Hyphomonas beringensis sp. nov. and Hyphomonas chukchiensis sp. nov., isolated from surface seawater of the Bering Sea and Chukchi Sea.</title>
        <authorList>
            <person name="Li C."/>
            <person name="Lai Q."/>
            <person name="Li G."/>
            <person name="Dong C."/>
            <person name="Wang J."/>
            <person name="Liao Y."/>
            <person name="Shao Z."/>
        </authorList>
    </citation>
    <scope>NUCLEOTIDE SEQUENCE [LARGE SCALE GENOMIC DNA]</scope>
    <source>
        <strain evidence="2 3">BH-BN04-4</strain>
    </source>
</reference>
<dbReference type="OrthoDB" id="7620204at2"/>